<evidence type="ECO:0000313" key="1">
    <source>
        <dbReference type="EMBL" id="GHO82334.1"/>
    </source>
</evidence>
<evidence type="ECO:0000313" key="2">
    <source>
        <dbReference type="Proteomes" id="UP000635565"/>
    </source>
</evidence>
<dbReference type="Proteomes" id="UP000635565">
    <property type="component" value="Unassembled WGS sequence"/>
</dbReference>
<comment type="caution">
    <text evidence="1">The sequence shown here is derived from an EMBL/GenBank/DDBJ whole genome shotgun (WGS) entry which is preliminary data.</text>
</comment>
<name>A0ABQ3V8P0_9CHLR</name>
<dbReference type="RefSeq" id="WP_201360024.1">
    <property type="nucleotide sequence ID" value="NZ_BNJJ01000001.1"/>
</dbReference>
<sequence length="48" mass="5441">MFPLHHRQTLVVVLIAIAALCLVLVAFCQIHCWQQELSVTPTVIYPHS</sequence>
<protein>
    <submittedName>
        <fullName evidence="1">Uncharacterized protein</fullName>
    </submittedName>
</protein>
<keyword evidence="2" id="KW-1185">Reference proteome</keyword>
<dbReference type="EMBL" id="BNJJ01000001">
    <property type="protein sequence ID" value="GHO82334.1"/>
    <property type="molecule type" value="Genomic_DNA"/>
</dbReference>
<reference evidence="1 2" key="1">
    <citation type="journal article" date="2021" name="Int. J. Syst. Evol. Microbiol.">
        <title>Reticulibacter mediterranei gen. nov., sp. nov., within the new family Reticulibacteraceae fam. nov., and Ktedonospora formicarum gen. nov., sp. nov., Ktedonobacter robiniae sp. nov., Dictyobacter formicarum sp. nov. and Dictyobacter arantiisoli sp. nov., belonging to the class Ktedonobacteria.</title>
        <authorList>
            <person name="Yabe S."/>
            <person name="Zheng Y."/>
            <person name="Wang C.M."/>
            <person name="Sakai Y."/>
            <person name="Abe K."/>
            <person name="Yokota A."/>
            <person name="Donadio S."/>
            <person name="Cavaletti L."/>
            <person name="Monciardini P."/>
        </authorList>
    </citation>
    <scope>NUCLEOTIDE SEQUENCE [LARGE SCALE GENOMIC DNA]</scope>
    <source>
        <strain evidence="1 2">SOSP1-9</strain>
    </source>
</reference>
<gene>
    <name evidence="1" type="ORF">KSZ_03400</name>
</gene>
<proteinExistence type="predicted"/>
<organism evidence="1 2">
    <name type="scientific">Dictyobacter formicarum</name>
    <dbReference type="NCBI Taxonomy" id="2778368"/>
    <lineage>
        <taxon>Bacteria</taxon>
        <taxon>Bacillati</taxon>
        <taxon>Chloroflexota</taxon>
        <taxon>Ktedonobacteria</taxon>
        <taxon>Ktedonobacterales</taxon>
        <taxon>Dictyobacteraceae</taxon>
        <taxon>Dictyobacter</taxon>
    </lineage>
</organism>
<accession>A0ABQ3V8P0</accession>